<protein>
    <submittedName>
        <fullName evidence="2">Uncharacterized protein</fullName>
    </submittedName>
</protein>
<name>A0A9D4I0Q2_DREPO</name>
<gene>
    <name evidence="2" type="ORF">DPMN_046251</name>
</gene>
<feature type="compositionally biased region" description="Low complexity" evidence="1">
    <location>
        <begin position="1"/>
        <end position="25"/>
    </location>
</feature>
<organism evidence="2 3">
    <name type="scientific">Dreissena polymorpha</name>
    <name type="common">Zebra mussel</name>
    <name type="synonym">Mytilus polymorpha</name>
    <dbReference type="NCBI Taxonomy" id="45954"/>
    <lineage>
        <taxon>Eukaryota</taxon>
        <taxon>Metazoa</taxon>
        <taxon>Spiralia</taxon>
        <taxon>Lophotrochozoa</taxon>
        <taxon>Mollusca</taxon>
        <taxon>Bivalvia</taxon>
        <taxon>Autobranchia</taxon>
        <taxon>Heteroconchia</taxon>
        <taxon>Euheterodonta</taxon>
        <taxon>Imparidentia</taxon>
        <taxon>Neoheterodontei</taxon>
        <taxon>Myida</taxon>
        <taxon>Dreissenoidea</taxon>
        <taxon>Dreissenidae</taxon>
        <taxon>Dreissena</taxon>
    </lineage>
</organism>
<keyword evidence="3" id="KW-1185">Reference proteome</keyword>
<evidence type="ECO:0000313" key="2">
    <source>
        <dbReference type="EMBL" id="KAH3739597.1"/>
    </source>
</evidence>
<dbReference type="AlphaFoldDB" id="A0A9D4I0Q2"/>
<proteinExistence type="predicted"/>
<dbReference type="EMBL" id="JAIWYP010000011">
    <property type="protein sequence ID" value="KAH3739597.1"/>
    <property type="molecule type" value="Genomic_DNA"/>
</dbReference>
<feature type="compositionally biased region" description="Acidic residues" evidence="1">
    <location>
        <begin position="49"/>
        <end position="63"/>
    </location>
</feature>
<evidence type="ECO:0000313" key="3">
    <source>
        <dbReference type="Proteomes" id="UP000828390"/>
    </source>
</evidence>
<reference evidence="2" key="2">
    <citation type="submission" date="2020-11" db="EMBL/GenBank/DDBJ databases">
        <authorList>
            <person name="McCartney M.A."/>
            <person name="Auch B."/>
            <person name="Kono T."/>
            <person name="Mallez S."/>
            <person name="Becker A."/>
            <person name="Gohl D.M."/>
            <person name="Silverstein K.A.T."/>
            <person name="Koren S."/>
            <person name="Bechman K.B."/>
            <person name="Herman A."/>
            <person name="Abrahante J.E."/>
            <person name="Garbe J."/>
        </authorList>
    </citation>
    <scope>NUCLEOTIDE SEQUENCE</scope>
    <source>
        <strain evidence="2">Duluth1</strain>
        <tissue evidence="2">Whole animal</tissue>
    </source>
</reference>
<feature type="region of interest" description="Disordered" evidence="1">
    <location>
        <begin position="1"/>
        <end position="26"/>
    </location>
</feature>
<comment type="caution">
    <text evidence="2">The sequence shown here is derived from an EMBL/GenBank/DDBJ whole genome shotgun (WGS) entry which is preliminary data.</text>
</comment>
<feature type="region of interest" description="Disordered" evidence="1">
    <location>
        <begin position="39"/>
        <end position="70"/>
    </location>
</feature>
<dbReference type="Proteomes" id="UP000828390">
    <property type="component" value="Unassembled WGS sequence"/>
</dbReference>
<accession>A0A9D4I0Q2</accession>
<sequence length="88" mass="10147">MGEISLISTSSSGNESGSFSSNGHGLQIHHDFEEYSASIGRLYSHHQEMDDDNSDDEEPEDYSPDPRDYYSHFYRESERLSTFHDWPP</sequence>
<evidence type="ECO:0000256" key="1">
    <source>
        <dbReference type="SAM" id="MobiDB-lite"/>
    </source>
</evidence>
<reference evidence="2" key="1">
    <citation type="journal article" date="2019" name="bioRxiv">
        <title>The Genome of the Zebra Mussel, Dreissena polymorpha: A Resource for Invasive Species Research.</title>
        <authorList>
            <person name="McCartney M.A."/>
            <person name="Auch B."/>
            <person name="Kono T."/>
            <person name="Mallez S."/>
            <person name="Zhang Y."/>
            <person name="Obille A."/>
            <person name="Becker A."/>
            <person name="Abrahante J.E."/>
            <person name="Garbe J."/>
            <person name="Badalamenti J.P."/>
            <person name="Herman A."/>
            <person name="Mangelson H."/>
            <person name="Liachko I."/>
            <person name="Sullivan S."/>
            <person name="Sone E.D."/>
            <person name="Koren S."/>
            <person name="Silverstein K.A.T."/>
            <person name="Beckman K.B."/>
            <person name="Gohl D.M."/>
        </authorList>
    </citation>
    <scope>NUCLEOTIDE SEQUENCE</scope>
    <source>
        <strain evidence="2">Duluth1</strain>
        <tissue evidence="2">Whole animal</tissue>
    </source>
</reference>